<organism evidence="1 2">
    <name type="scientific">Asanoa ishikariensis</name>
    <dbReference type="NCBI Taxonomy" id="137265"/>
    <lineage>
        <taxon>Bacteria</taxon>
        <taxon>Bacillati</taxon>
        <taxon>Actinomycetota</taxon>
        <taxon>Actinomycetes</taxon>
        <taxon>Micromonosporales</taxon>
        <taxon>Micromonosporaceae</taxon>
        <taxon>Asanoa</taxon>
    </lineage>
</organism>
<dbReference type="Gene3D" id="3.40.50.300">
    <property type="entry name" value="P-loop containing nucleotide triphosphate hydrolases"/>
    <property type="match status" value="2"/>
</dbReference>
<proteinExistence type="predicted"/>
<evidence type="ECO:0008006" key="3">
    <source>
        <dbReference type="Google" id="ProtNLM"/>
    </source>
</evidence>
<protein>
    <recommendedName>
        <fullName evidence="3">AAA domain-containing protein, AbiEii toxin, Type IV TA system</fullName>
    </recommendedName>
</protein>
<dbReference type="NCBIfam" id="NF045780">
    <property type="entry name" value="TrlF_fam_ATP"/>
    <property type="match status" value="1"/>
</dbReference>
<dbReference type="STRING" id="137265.SAMN05421684_1618"/>
<dbReference type="GO" id="GO:0016887">
    <property type="term" value="F:ATP hydrolysis activity"/>
    <property type="evidence" value="ECO:0007669"/>
    <property type="project" value="InterPro"/>
</dbReference>
<gene>
    <name evidence="1" type="ORF">SAMN05421684_1618</name>
</gene>
<sequence length="1004" mass="111985">MWDLHVHTPESLHHRYSGADPWDRFLTELAALPPDLSVIGINDYWFLDGYERVRREFESGHLPNLAAVFPVLEIRCDNFGGTEGKLRRINLHFICDPGLQVEVIKTQLIGPLRPTYRLHDDDPYQEWSQAVSLESMEDLGAKIKGQVPKSELSRFGSNRQEGFNSICVPFDRAVDAVRHNTLLESRVILAVGKTEWASIKWNDQSIATKKTLLNTADAVFTAAASRDEFVASRLALTEKRVNSKLIDCSDAHTWTASSEKDRLGNCLTWINADPTFKGLRHALREYDDRVTVAPRPTVLDRLATKPDSIIDRVSIRKRGNRAEGHSLFGCEVPLNPGFTVVLGNKGQGKSALLDVIAASANSDRHDDFSFLTDTRFLRNRGREAREYEAVLEWQDGTSREILLDQAFVPSEPVRVDYLPQSLIERVCSADPDSVEKRQFEREIEQVVFRHVPATDRGDAVSLRDFVDRQSKYSREKLATARGRLHAAATTVIDLETDQGRLLALDLDSRLAVVQEQIAAVEAQIGILKTSLDERHRLAGTVTEDLSKRRDESVRRRDGLQIAQKKLTKLIAESTSRLRSINDVRRRLVDAVKVAEGHANSLAPLLDVDVAAFFQSTISHDLLDRSVRDIEEQRRTRQSELGDPTVGIIVQTTTASREIAEIDEKLREHAAGTEADLAVLADLDERRLHLIGDASKADSMLGLQALVAQRDTIPQQYAAARAQLRASFQEVHDAFMEIFGAQREAYAGATEFVAGSELCQQVGLEFGVELRPRDFLISWIEMVNRQRLGEFPEVADAGDRDVLLDGADLSSADGLFSALHRIEARLASEKGANDGSSRTLSSIMRSAHKADDLLSALYGLRWLDGQYVIRSSGRELSELSPGQRGLVLLMFYLLVDASDRPLLLDQPEENLDNQTVRHLLIPALRSAIARRQVVAVTHNPNLAIVGDADQLITATFAEGSFRYSSGSLAHHGIGMQTIDVLEGTREAFDNRELKYDHVVGHADDT</sequence>
<dbReference type="Proteomes" id="UP000199632">
    <property type="component" value="Unassembled WGS sequence"/>
</dbReference>
<evidence type="ECO:0000313" key="1">
    <source>
        <dbReference type="EMBL" id="SDY80124.1"/>
    </source>
</evidence>
<evidence type="ECO:0000313" key="2">
    <source>
        <dbReference type="Proteomes" id="UP000199632"/>
    </source>
</evidence>
<dbReference type="AlphaFoldDB" id="A0A1H3MUF2"/>
<dbReference type="OrthoDB" id="9791620at2"/>
<name>A0A1H3MUF2_9ACTN</name>
<dbReference type="InterPro" id="IPR027417">
    <property type="entry name" value="P-loop_NTPase"/>
</dbReference>
<accession>A0A1H3MUF2</accession>
<dbReference type="GO" id="GO:0005524">
    <property type="term" value="F:ATP binding"/>
    <property type="evidence" value="ECO:0007669"/>
    <property type="project" value="InterPro"/>
</dbReference>
<dbReference type="SUPFAM" id="SSF52540">
    <property type="entry name" value="P-loop containing nucleoside triphosphate hydrolases"/>
    <property type="match status" value="1"/>
</dbReference>
<dbReference type="EMBL" id="FNQB01000001">
    <property type="protein sequence ID" value="SDY80124.1"/>
    <property type="molecule type" value="Genomic_DNA"/>
</dbReference>
<reference evidence="2" key="1">
    <citation type="submission" date="2016-10" db="EMBL/GenBank/DDBJ databases">
        <authorList>
            <person name="Varghese N."/>
            <person name="Submissions S."/>
        </authorList>
    </citation>
    <scope>NUCLEOTIDE SEQUENCE [LARGE SCALE GENOMIC DNA]</scope>
    <source>
        <strain evidence="2">DSM 44718</strain>
    </source>
</reference>
<keyword evidence="2" id="KW-1185">Reference proteome</keyword>
<dbReference type="InterPro" id="IPR054787">
    <property type="entry name" value="TrlF_ATPase"/>
</dbReference>